<dbReference type="CDD" id="cd17515">
    <property type="entry name" value="RMtype1_S_MjaORF132P_Sau1132ORF3780P-TRD1-CR1_like"/>
    <property type="match status" value="1"/>
</dbReference>
<keyword evidence="6" id="KW-0378">Hydrolase</keyword>
<comment type="similarity">
    <text evidence="1">Belongs to the type-I restriction system S methylase family.</text>
</comment>
<evidence type="ECO:0000256" key="2">
    <source>
        <dbReference type="ARBA" id="ARBA00022747"/>
    </source>
</evidence>
<evidence type="ECO:0000256" key="3">
    <source>
        <dbReference type="ARBA" id="ARBA00023125"/>
    </source>
</evidence>
<comment type="caution">
    <text evidence="6">The sequence shown here is derived from an EMBL/GenBank/DDBJ whole genome shotgun (WGS) entry which is preliminary data.</text>
</comment>
<feature type="domain" description="Type I restriction modification DNA specificity" evidence="5">
    <location>
        <begin position="54"/>
        <end position="169"/>
    </location>
</feature>
<keyword evidence="3" id="KW-0238">DNA-binding</keyword>
<evidence type="ECO:0000313" key="6">
    <source>
        <dbReference type="EMBL" id="MCG8148789.1"/>
    </source>
</evidence>
<dbReference type="Proteomes" id="UP001139238">
    <property type="component" value="Unassembled WGS sequence"/>
</dbReference>
<name>A0A9X2A6F5_9GAMM</name>
<feature type="coiled-coil region" evidence="4">
    <location>
        <begin position="149"/>
        <end position="176"/>
    </location>
</feature>
<dbReference type="InterPro" id="IPR052021">
    <property type="entry name" value="Type-I_RS_S_subunit"/>
</dbReference>
<feature type="domain" description="Type I restriction modification DNA specificity" evidence="5">
    <location>
        <begin position="189"/>
        <end position="364"/>
    </location>
</feature>
<keyword evidence="2" id="KW-0680">Restriction system</keyword>
<gene>
    <name evidence="6" type="ORF">H9W84_11815</name>
</gene>
<keyword evidence="6" id="KW-0540">Nuclease</keyword>
<reference evidence="6" key="1">
    <citation type="submission" date="2021-08" db="EMBL/GenBank/DDBJ databases">
        <title>Complete genome sequence of Moraxella sp strain PS-22.</title>
        <authorList>
            <person name="Das S.K."/>
        </authorList>
    </citation>
    <scope>NUCLEOTIDE SEQUENCE</scope>
    <source>
        <strain evidence="6">PS-22</strain>
    </source>
</reference>
<sequence>MSFQKINLSDLKSNAKVKPEIMEKVWLLNLDQIESNTGKVLNYEEVPFQGIGSSTIYFQKGTVLYSKLRPYLNKVVIADRNGFATSELVPIVCNEELIYPKYLAYFLRSESFLKFASNVVAGAKMPRMVMSEFWNYEIPLPPLSEQKRIAKILDKADELRQKRQQSIEKLDELLQATFIDMFGDPVTNPKNLDYIQLGKLGNWASGGTPSRSNKTFFNGTIPWYTSGELNNIYVSDSIEKISIEAIENSSTKLIPIGSLLLGMYDTAGLKSSITTIDSACNQAIAFAKINDNLANKLFVYHQIQLIKEHLKQKQRGVRQKNFNLTMIKEIEILNPKLELQNSFAKTAARIEQQKQTLLKQLNEQKNLFQSLQQRAFNGEL</sequence>
<feature type="coiled-coil region" evidence="4">
    <location>
        <begin position="347"/>
        <end position="374"/>
    </location>
</feature>
<keyword evidence="6" id="KW-0255">Endonuclease</keyword>
<organism evidence="6 7">
    <name type="scientific">Moraxella tetraodonis</name>
    <dbReference type="NCBI Taxonomy" id="2767221"/>
    <lineage>
        <taxon>Bacteria</taxon>
        <taxon>Pseudomonadati</taxon>
        <taxon>Pseudomonadota</taxon>
        <taxon>Gammaproteobacteria</taxon>
        <taxon>Moraxellales</taxon>
        <taxon>Moraxellaceae</taxon>
        <taxon>Moraxella</taxon>
    </lineage>
</organism>
<keyword evidence="4" id="KW-0175">Coiled coil</keyword>
<protein>
    <submittedName>
        <fullName evidence="6">Restriction endonuclease subunit S</fullName>
        <ecNumber evidence="6">3.1.21.-</ecNumber>
    </submittedName>
</protein>
<dbReference type="GO" id="GO:0009307">
    <property type="term" value="P:DNA restriction-modification system"/>
    <property type="evidence" value="ECO:0007669"/>
    <property type="project" value="UniProtKB-KW"/>
</dbReference>
<evidence type="ECO:0000259" key="5">
    <source>
        <dbReference type="Pfam" id="PF01420"/>
    </source>
</evidence>
<dbReference type="EC" id="3.1.21.-" evidence="6"/>
<dbReference type="GO" id="GO:0003677">
    <property type="term" value="F:DNA binding"/>
    <property type="evidence" value="ECO:0007669"/>
    <property type="project" value="UniProtKB-KW"/>
</dbReference>
<dbReference type="SUPFAM" id="SSF116734">
    <property type="entry name" value="DNA methylase specificity domain"/>
    <property type="match status" value="2"/>
</dbReference>
<dbReference type="AlphaFoldDB" id="A0A9X2A6F5"/>
<accession>A0A9X2A6F5</accession>
<dbReference type="PANTHER" id="PTHR30408">
    <property type="entry name" value="TYPE-1 RESTRICTION ENZYME ECOKI SPECIFICITY PROTEIN"/>
    <property type="match status" value="1"/>
</dbReference>
<dbReference type="InterPro" id="IPR000055">
    <property type="entry name" value="Restrct_endonuc_typeI_TRD"/>
</dbReference>
<evidence type="ECO:0000256" key="4">
    <source>
        <dbReference type="SAM" id="Coils"/>
    </source>
</evidence>
<dbReference type="Pfam" id="PF01420">
    <property type="entry name" value="Methylase_S"/>
    <property type="match status" value="2"/>
</dbReference>
<proteinExistence type="inferred from homology"/>
<dbReference type="Gene3D" id="3.90.220.20">
    <property type="entry name" value="DNA methylase specificity domains"/>
    <property type="match status" value="2"/>
</dbReference>
<dbReference type="EMBL" id="JACSYB010000005">
    <property type="protein sequence ID" value="MCG8148789.1"/>
    <property type="molecule type" value="Genomic_DNA"/>
</dbReference>
<dbReference type="GO" id="GO:0016787">
    <property type="term" value="F:hydrolase activity"/>
    <property type="evidence" value="ECO:0007669"/>
    <property type="project" value="UniProtKB-KW"/>
</dbReference>
<keyword evidence="7" id="KW-1185">Reference proteome</keyword>
<dbReference type="GO" id="GO:0004519">
    <property type="term" value="F:endonuclease activity"/>
    <property type="evidence" value="ECO:0007669"/>
    <property type="project" value="UniProtKB-KW"/>
</dbReference>
<dbReference type="RefSeq" id="WP_239744004.1">
    <property type="nucleotide sequence ID" value="NZ_JACSYB010000005.1"/>
</dbReference>
<evidence type="ECO:0000256" key="1">
    <source>
        <dbReference type="ARBA" id="ARBA00010923"/>
    </source>
</evidence>
<evidence type="ECO:0000313" key="7">
    <source>
        <dbReference type="Proteomes" id="UP001139238"/>
    </source>
</evidence>
<dbReference type="PANTHER" id="PTHR30408:SF12">
    <property type="entry name" value="TYPE I RESTRICTION ENZYME MJAVIII SPECIFICITY SUBUNIT"/>
    <property type="match status" value="1"/>
</dbReference>
<dbReference type="InterPro" id="IPR044946">
    <property type="entry name" value="Restrct_endonuc_typeI_TRD_sf"/>
</dbReference>